<evidence type="ECO:0000313" key="2">
    <source>
        <dbReference type="EMBL" id="GAI60775.1"/>
    </source>
</evidence>
<sequence>MVKKKFRSAESYLGNSPQKKRNQRANLTPGNTWQKRRTKELRIDCYWSFGDLEDKQMTYEEFKNERNIDNVPKRELKHEKYIDNWWDNLEIEVKEDIIKQILSWQTPKWKTRHFKRLNKCLEKRLAELYRE</sequence>
<evidence type="ECO:0000256" key="1">
    <source>
        <dbReference type="SAM" id="MobiDB-lite"/>
    </source>
</evidence>
<proteinExistence type="predicted"/>
<dbReference type="AlphaFoldDB" id="X1RCA0"/>
<dbReference type="EMBL" id="BARW01000190">
    <property type="protein sequence ID" value="GAI60775.1"/>
    <property type="molecule type" value="Genomic_DNA"/>
</dbReference>
<gene>
    <name evidence="2" type="ORF">S12H4_01078</name>
</gene>
<reference evidence="2" key="1">
    <citation type="journal article" date="2014" name="Front. Microbiol.">
        <title>High frequency of phylogenetically diverse reductive dehalogenase-homologous genes in deep subseafloor sedimentary metagenomes.</title>
        <authorList>
            <person name="Kawai M."/>
            <person name="Futagami T."/>
            <person name="Toyoda A."/>
            <person name="Takaki Y."/>
            <person name="Nishi S."/>
            <person name="Hori S."/>
            <person name="Arai W."/>
            <person name="Tsubouchi T."/>
            <person name="Morono Y."/>
            <person name="Uchiyama I."/>
            <person name="Ito T."/>
            <person name="Fujiyama A."/>
            <person name="Inagaki F."/>
            <person name="Takami H."/>
        </authorList>
    </citation>
    <scope>NUCLEOTIDE SEQUENCE</scope>
    <source>
        <strain evidence="2">Expedition CK06-06</strain>
    </source>
</reference>
<protein>
    <submittedName>
        <fullName evidence="2">Uncharacterized protein</fullName>
    </submittedName>
</protein>
<accession>X1RCA0</accession>
<feature type="compositionally biased region" description="Polar residues" evidence="1">
    <location>
        <begin position="24"/>
        <end position="33"/>
    </location>
</feature>
<feature type="region of interest" description="Disordered" evidence="1">
    <location>
        <begin position="1"/>
        <end position="33"/>
    </location>
</feature>
<comment type="caution">
    <text evidence="2">The sequence shown here is derived from an EMBL/GenBank/DDBJ whole genome shotgun (WGS) entry which is preliminary data.</text>
</comment>
<organism evidence="2">
    <name type="scientific">marine sediment metagenome</name>
    <dbReference type="NCBI Taxonomy" id="412755"/>
    <lineage>
        <taxon>unclassified sequences</taxon>
        <taxon>metagenomes</taxon>
        <taxon>ecological metagenomes</taxon>
    </lineage>
</organism>
<name>X1RCA0_9ZZZZ</name>